<evidence type="ECO:0000313" key="2">
    <source>
        <dbReference type="Proteomes" id="UP000596661"/>
    </source>
</evidence>
<proteinExistence type="predicted"/>
<dbReference type="EMBL" id="UZAU01000331">
    <property type="status" value="NOT_ANNOTATED_CDS"/>
    <property type="molecule type" value="Genomic_DNA"/>
</dbReference>
<dbReference type="Gramene" id="novel_model_3753_5bd9a17a">
    <property type="protein sequence ID" value="cds.novel_model_3753_5bd9a17a"/>
    <property type="gene ID" value="novel_gene_2000_5bd9a17a"/>
</dbReference>
<reference evidence="1" key="1">
    <citation type="submission" date="2018-11" db="EMBL/GenBank/DDBJ databases">
        <authorList>
            <person name="Grassa J C."/>
        </authorList>
    </citation>
    <scope>NUCLEOTIDE SEQUENCE [LARGE SCALE GENOMIC DNA]</scope>
</reference>
<name>A0A803R0W7_CANSA</name>
<organism evidence="1 2">
    <name type="scientific">Cannabis sativa</name>
    <name type="common">Hemp</name>
    <name type="synonym">Marijuana</name>
    <dbReference type="NCBI Taxonomy" id="3483"/>
    <lineage>
        <taxon>Eukaryota</taxon>
        <taxon>Viridiplantae</taxon>
        <taxon>Streptophyta</taxon>
        <taxon>Embryophyta</taxon>
        <taxon>Tracheophyta</taxon>
        <taxon>Spermatophyta</taxon>
        <taxon>Magnoliopsida</taxon>
        <taxon>eudicotyledons</taxon>
        <taxon>Gunneridae</taxon>
        <taxon>Pentapetalae</taxon>
        <taxon>rosids</taxon>
        <taxon>fabids</taxon>
        <taxon>Rosales</taxon>
        <taxon>Cannabaceae</taxon>
        <taxon>Cannabis</taxon>
    </lineage>
</organism>
<sequence>MDDTEGGLFDWIFSTLFCKLRMYFCFSKFSNLSRIFSIPIFLSLSIKLKLDKNFLTLVLYCSSTLSLRASYSISSKRSSASSTAS</sequence>
<protein>
    <submittedName>
        <fullName evidence="1">Uncharacterized protein</fullName>
    </submittedName>
</protein>
<dbReference type="Proteomes" id="UP000596661">
    <property type="component" value="Chromosome 3"/>
</dbReference>
<dbReference type="EnsemblPlants" id="novel_model_3753_5bd9a17a">
    <property type="protein sequence ID" value="cds.novel_model_3753_5bd9a17a"/>
    <property type="gene ID" value="novel_gene_2000_5bd9a17a"/>
</dbReference>
<accession>A0A803R0W7</accession>
<keyword evidence="2" id="KW-1185">Reference proteome</keyword>
<evidence type="ECO:0000313" key="1">
    <source>
        <dbReference type="EnsemblPlants" id="cds.novel_model_3753_5bd9a17a"/>
    </source>
</evidence>
<reference evidence="1" key="2">
    <citation type="submission" date="2021-03" db="UniProtKB">
        <authorList>
            <consortium name="EnsemblPlants"/>
        </authorList>
    </citation>
    <scope>IDENTIFICATION</scope>
</reference>
<dbReference type="AlphaFoldDB" id="A0A803R0W7"/>